<evidence type="ECO:0000313" key="1">
    <source>
        <dbReference type="EMBL" id="SIR96422.1"/>
    </source>
</evidence>
<evidence type="ECO:0008006" key="3">
    <source>
        <dbReference type="Google" id="ProtNLM"/>
    </source>
</evidence>
<organism evidence="1 2">
    <name type="scientific">Haladaptatus litoreus</name>
    <dbReference type="NCBI Taxonomy" id="553468"/>
    <lineage>
        <taxon>Archaea</taxon>
        <taxon>Methanobacteriati</taxon>
        <taxon>Methanobacteriota</taxon>
        <taxon>Stenosarchaea group</taxon>
        <taxon>Halobacteria</taxon>
        <taxon>Halobacteriales</taxon>
        <taxon>Haladaptataceae</taxon>
        <taxon>Haladaptatus</taxon>
    </lineage>
</organism>
<dbReference type="InterPro" id="IPR058703">
    <property type="entry name" value="PIN-containing"/>
</dbReference>
<dbReference type="Pfam" id="PF26425">
    <property type="entry name" value="PIN_halo"/>
    <property type="match status" value="1"/>
</dbReference>
<keyword evidence="2" id="KW-1185">Reference proteome</keyword>
<sequence>MVGVEIPSDSTAIIDSSVLFAMGGPSNEKYQAFEQFVRQRNLTVTVPEQVAAELGESPDAYAYQRDRLRAAQDAGWLEPGRIDFSTPRVPEVVDKTRRRMLSLSADDVTEDEIEKTDTILAGLAYQYVAKGQTHVAVLVSDRIAEQAIRAALVAVGVEDRISVVEGRVLLNNLTDR</sequence>
<dbReference type="RefSeq" id="WP_076433284.1">
    <property type="nucleotide sequence ID" value="NZ_FTNO01000008.1"/>
</dbReference>
<gene>
    <name evidence="1" type="ORF">SAMN05421858_4795</name>
</gene>
<dbReference type="Proteomes" id="UP000186914">
    <property type="component" value="Unassembled WGS sequence"/>
</dbReference>
<protein>
    <recommendedName>
        <fullName evidence="3">PIN domain-containing protein</fullName>
    </recommendedName>
</protein>
<accession>A0A1N7F842</accession>
<reference evidence="2" key="1">
    <citation type="submission" date="2017-01" db="EMBL/GenBank/DDBJ databases">
        <authorList>
            <person name="Varghese N."/>
            <person name="Submissions S."/>
        </authorList>
    </citation>
    <scope>NUCLEOTIDE SEQUENCE [LARGE SCALE GENOMIC DNA]</scope>
    <source>
        <strain evidence="2">CGMCC 1.7737</strain>
    </source>
</reference>
<dbReference type="EMBL" id="FTNO01000008">
    <property type="protein sequence ID" value="SIR96422.1"/>
    <property type="molecule type" value="Genomic_DNA"/>
</dbReference>
<dbReference type="AlphaFoldDB" id="A0A1N7F842"/>
<dbReference type="OrthoDB" id="198445at2157"/>
<evidence type="ECO:0000313" key="2">
    <source>
        <dbReference type="Proteomes" id="UP000186914"/>
    </source>
</evidence>
<proteinExistence type="predicted"/>
<name>A0A1N7F842_9EURY</name>